<proteinExistence type="predicted"/>
<accession>A0AB35L6C2</accession>
<comment type="caution">
    <text evidence="1">The sequence shown here is derived from an EMBL/GenBank/DDBJ whole genome shotgun (WGS) entry which is preliminary data.</text>
</comment>
<dbReference type="Proteomes" id="UP001159292">
    <property type="component" value="Unassembled WGS sequence"/>
</dbReference>
<dbReference type="EMBL" id="JAOEET010000058">
    <property type="protein sequence ID" value="MDH0569053.1"/>
    <property type="molecule type" value="Genomic_DNA"/>
</dbReference>
<evidence type="ECO:0000313" key="2">
    <source>
        <dbReference type="Proteomes" id="UP001159292"/>
    </source>
</evidence>
<name>A0AB35L6C2_ECTOL</name>
<gene>
    <name evidence="1" type="ORF">N7671_17965</name>
</gene>
<dbReference type="AlphaFoldDB" id="A0AB35L6C2"/>
<sequence length="249" mass="28111">MSNDVKRLPDLIPSYARYYMVSHQEAAYALHELIQELSVEYVDVREDRLSLDKVFWVGRVGESKRSARFYNLSFEGLGKYFDSFINPLPEVDNSLVGCFCASEAELKRIPASVIYFSRKALVELILNARLEVPAFILSDEVLQAEENQGDAGFKQKEQNYISLIINGLFEMIKEVDKAHTEQFLDEESKRRAETIKRRALGLRSARKNFNPCPAILSLAEAAGVDMPNSPKTLRKYMGDNLSGDAGSAD</sequence>
<evidence type="ECO:0000313" key="1">
    <source>
        <dbReference type="EMBL" id="MDH0569053.1"/>
    </source>
</evidence>
<protein>
    <submittedName>
        <fullName evidence="1">Uncharacterized protein</fullName>
    </submittedName>
</protein>
<reference evidence="1" key="1">
    <citation type="submission" date="2022-09" db="EMBL/GenBank/DDBJ databases">
        <title>Intensive care unit water sources are persistently colonized with multi-drug resistant bacteria and are the site of extensive horizontal gene transfer of antibiotic resistance genes.</title>
        <authorList>
            <person name="Diorio-Toth L."/>
        </authorList>
    </citation>
    <scope>NUCLEOTIDE SEQUENCE</scope>
    <source>
        <strain evidence="1">GD04000</strain>
    </source>
</reference>
<organism evidence="1 2">
    <name type="scientific">Ectopseudomonas oleovorans</name>
    <name type="common">Pseudomonas oleovorans</name>
    <dbReference type="NCBI Taxonomy" id="301"/>
    <lineage>
        <taxon>Bacteria</taxon>
        <taxon>Pseudomonadati</taxon>
        <taxon>Pseudomonadota</taxon>
        <taxon>Gammaproteobacteria</taxon>
        <taxon>Pseudomonadales</taxon>
        <taxon>Pseudomonadaceae</taxon>
        <taxon>Ectopseudomonas</taxon>
    </lineage>
</organism>
<dbReference type="RefSeq" id="WP_257597588.1">
    <property type="nucleotide sequence ID" value="NZ_JANKBU010000012.1"/>
</dbReference>